<dbReference type="EMBL" id="CP022418">
    <property type="protein sequence ID" value="ASM75029.1"/>
    <property type="molecule type" value="Genomic_DNA"/>
</dbReference>
<dbReference type="KEGG" id="spse:SULPSESMR1_04303"/>
<dbReference type="Proteomes" id="UP000199754">
    <property type="component" value="Plasmid pSMR1-3"/>
</dbReference>
<proteinExistence type="predicted"/>
<evidence type="ECO:0000313" key="2">
    <source>
        <dbReference type="EMBL" id="ASM75029.1"/>
    </source>
</evidence>
<feature type="region of interest" description="Disordered" evidence="1">
    <location>
        <begin position="33"/>
        <end position="59"/>
    </location>
</feature>
<geneLocation type="plasmid" evidence="2 3">
    <name>pSMR1-3</name>
</geneLocation>
<name>A0A221K7S5_9RHOB</name>
<keyword evidence="3" id="KW-1185">Reference proteome</keyword>
<dbReference type="OrthoDB" id="181267at2"/>
<keyword evidence="2" id="KW-0614">Plasmid</keyword>
<accession>A0A221K7S5</accession>
<evidence type="ECO:0000256" key="1">
    <source>
        <dbReference type="SAM" id="MobiDB-lite"/>
    </source>
</evidence>
<dbReference type="RefSeq" id="WP_157729081.1">
    <property type="nucleotide sequence ID" value="NZ_CP022418.1"/>
</dbReference>
<sequence>MTFKRTIHAVDSHAGTPKRVVTGAVNDNEQHKLPLREPRGYPTQCSSVIATPTRFDPVP</sequence>
<dbReference type="AlphaFoldDB" id="A0A221K7S5"/>
<protein>
    <submittedName>
        <fullName evidence="2">Uncharacterized protein</fullName>
    </submittedName>
</protein>
<gene>
    <name evidence="2" type="ORF">SULPSESMR1_04303</name>
</gene>
<reference evidence="2 3" key="1">
    <citation type="submission" date="2017-07" db="EMBL/GenBank/DDBJ databases">
        <title>Genome Sequence of Sulfitobacter pseudonitzschiae Strain SMR1 Isolated from a culture of the Diatom Skeletonema marinoi.</title>
        <authorList>
            <person name="Topel M."/>
            <person name="Pinder M.I.M."/>
            <person name="Johansson O.N."/>
            <person name="Kourtchenko O."/>
            <person name="Godhe A."/>
            <person name="Clarke A.K."/>
        </authorList>
    </citation>
    <scope>NUCLEOTIDE SEQUENCE [LARGE SCALE GENOMIC DNA]</scope>
    <source>
        <strain evidence="2 3">SMR1</strain>
        <plasmid evidence="2 3">pSMR1-3</plasmid>
    </source>
</reference>
<evidence type="ECO:0000313" key="3">
    <source>
        <dbReference type="Proteomes" id="UP000199754"/>
    </source>
</evidence>
<organism evidence="2 3">
    <name type="scientific">Pseudosulfitobacter pseudonitzschiae</name>
    <dbReference type="NCBI Taxonomy" id="1402135"/>
    <lineage>
        <taxon>Bacteria</taxon>
        <taxon>Pseudomonadati</taxon>
        <taxon>Pseudomonadota</taxon>
        <taxon>Alphaproteobacteria</taxon>
        <taxon>Rhodobacterales</taxon>
        <taxon>Roseobacteraceae</taxon>
        <taxon>Pseudosulfitobacter</taxon>
    </lineage>
</organism>